<dbReference type="PRINTS" id="PR00344">
    <property type="entry name" value="BCTRLSENSOR"/>
</dbReference>
<gene>
    <name evidence="8" type="ORF">GYA55_00450</name>
</gene>
<name>A0A7X9FPV5_9DELT</name>
<dbReference type="PROSITE" id="PS50110">
    <property type="entry name" value="RESPONSE_REGULATORY"/>
    <property type="match status" value="1"/>
</dbReference>
<evidence type="ECO:0000256" key="2">
    <source>
        <dbReference type="ARBA" id="ARBA00012438"/>
    </source>
</evidence>
<feature type="domain" description="Histidine kinase" evidence="6">
    <location>
        <begin position="1"/>
        <end position="52"/>
    </location>
</feature>
<dbReference type="EMBL" id="JAAZON010000016">
    <property type="protein sequence ID" value="NMC61614.1"/>
    <property type="molecule type" value="Genomic_DNA"/>
</dbReference>
<comment type="catalytic activity">
    <reaction evidence="1">
        <text>ATP + protein L-histidine = ADP + protein N-phospho-L-histidine.</text>
        <dbReference type="EC" id="2.7.13.3"/>
    </reaction>
</comment>
<dbReference type="Proteomes" id="UP000524246">
    <property type="component" value="Unassembled WGS sequence"/>
</dbReference>
<evidence type="ECO:0000313" key="8">
    <source>
        <dbReference type="EMBL" id="NMC61614.1"/>
    </source>
</evidence>
<dbReference type="InterPro" id="IPR011006">
    <property type="entry name" value="CheY-like_superfamily"/>
</dbReference>
<evidence type="ECO:0000313" key="9">
    <source>
        <dbReference type="Proteomes" id="UP000524246"/>
    </source>
</evidence>
<organism evidence="8 9">
    <name type="scientific">SAR324 cluster bacterium</name>
    <dbReference type="NCBI Taxonomy" id="2024889"/>
    <lineage>
        <taxon>Bacteria</taxon>
        <taxon>Deltaproteobacteria</taxon>
        <taxon>SAR324 cluster</taxon>
    </lineage>
</organism>
<accession>A0A7X9FPV5</accession>
<comment type="caution">
    <text evidence="8">The sequence shown here is derived from an EMBL/GenBank/DDBJ whole genome shotgun (WGS) entry which is preliminary data.</text>
</comment>
<keyword evidence="3" id="KW-0808">Transferase</keyword>
<feature type="domain" description="Response regulatory" evidence="7">
    <location>
        <begin position="78"/>
        <end position="194"/>
    </location>
</feature>
<dbReference type="CDD" id="cd00156">
    <property type="entry name" value="REC"/>
    <property type="match status" value="1"/>
</dbReference>
<dbReference type="GO" id="GO:0009927">
    <property type="term" value="F:histidine phosphotransfer kinase activity"/>
    <property type="evidence" value="ECO:0007669"/>
    <property type="project" value="TreeGrafter"/>
</dbReference>
<reference evidence="8 9" key="1">
    <citation type="journal article" date="2020" name="Biotechnol. Biofuels">
        <title>New insights from the biogas microbiome by comprehensive genome-resolved metagenomics of nearly 1600 species originating from multiple anaerobic digesters.</title>
        <authorList>
            <person name="Campanaro S."/>
            <person name="Treu L."/>
            <person name="Rodriguez-R L.M."/>
            <person name="Kovalovszki A."/>
            <person name="Ziels R.M."/>
            <person name="Maus I."/>
            <person name="Zhu X."/>
            <person name="Kougias P.G."/>
            <person name="Basile A."/>
            <person name="Luo G."/>
            <person name="Schluter A."/>
            <person name="Konstantinidis K.T."/>
            <person name="Angelidaki I."/>
        </authorList>
    </citation>
    <scope>NUCLEOTIDE SEQUENCE [LARGE SCALE GENOMIC DNA]</scope>
    <source>
        <strain evidence="8">AS27yjCOA_65</strain>
    </source>
</reference>
<keyword evidence="5" id="KW-0597">Phosphoprotein</keyword>
<dbReference type="EC" id="2.7.13.3" evidence="2"/>
<dbReference type="PANTHER" id="PTHR43047:SF72">
    <property type="entry name" value="OSMOSENSING HISTIDINE PROTEIN KINASE SLN1"/>
    <property type="match status" value="1"/>
</dbReference>
<evidence type="ECO:0000256" key="1">
    <source>
        <dbReference type="ARBA" id="ARBA00000085"/>
    </source>
</evidence>
<dbReference type="InterPro" id="IPR003594">
    <property type="entry name" value="HATPase_dom"/>
</dbReference>
<dbReference type="PROSITE" id="PS50109">
    <property type="entry name" value="HIS_KIN"/>
    <property type="match status" value="1"/>
</dbReference>
<feature type="modified residue" description="4-aspartylphosphate" evidence="5">
    <location>
        <position position="129"/>
    </location>
</feature>
<dbReference type="Gene3D" id="3.30.565.10">
    <property type="entry name" value="Histidine kinase-like ATPase, C-terminal domain"/>
    <property type="match status" value="1"/>
</dbReference>
<proteinExistence type="predicted"/>
<dbReference type="InterPro" id="IPR004358">
    <property type="entry name" value="Sig_transdc_His_kin-like_C"/>
</dbReference>
<dbReference type="Pfam" id="PF02518">
    <property type="entry name" value="HATPase_c"/>
    <property type="match status" value="1"/>
</dbReference>
<evidence type="ECO:0000259" key="6">
    <source>
        <dbReference type="PROSITE" id="PS50109"/>
    </source>
</evidence>
<dbReference type="AlphaFoldDB" id="A0A7X9FPV5"/>
<evidence type="ECO:0000256" key="5">
    <source>
        <dbReference type="PROSITE-ProRule" id="PRU00169"/>
    </source>
</evidence>
<dbReference type="Pfam" id="PF00072">
    <property type="entry name" value="Response_reg"/>
    <property type="match status" value="1"/>
</dbReference>
<evidence type="ECO:0000256" key="4">
    <source>
        <dbReference type="ARBA" id="ARBA00022777"/>
    </source>
</evidence>
<dbReference type="GO" id="GO:0005886">
    <property type="term" value="C:plasma membrane"/>
    <property type="evidence" value="ECO:0007669"/>
    <property type="project" value="TreeGrafter"/>
</dbReference>
<feature type="non-terminal residue" evidence="8">
    <location>
        <position position="1"/>
    </location>
</feature>
<dbReference type="Gene3D" id="3.40.50.2300">
    <property type="match status" value="1"/>
</dbReference>
<dbReference type="SUPFAM" id="SSF55874">
    <property type="entry name" value="ATPase domain of HSP90 chaperone/DNA topoisomerase II/histidine kinase"/>
    <property type="match status" value="1"/>
</dbReference>
<evidence type="ECO:0000256" key="3">
    <source>
        <dbReference type="ARBA" id="ARBA00022679"/>
    </source>
</evidence>
<dbReference type="InterPro" id="IPR036890">
    <property type="entry name" value="HATPase_C_sf"/>
</dbReference>
<dbReference type="SMART" id="SM00448">
    <property type="entry name" value="REC"/>
    <property type="match status" value="1"/>
</dbReference>
<dbReference type="PANTHER" id="PTHR43047">
    <property type="entry name" value="TWO-COMPONENT HISTIDINE PROTEIN KINASE"/>
    <property type="match status" value="1"/>
</dbReference>
<sequence>IFEPYFSTKKEKGTGLGLATVKSIVSLFGGAIDLQSMENNGTVIKVYLPLLDETMKLSTDQASETEASQYGLLKGTERVLIVDDEHPVRNVLSISLEHLGYSVEAVASGPEAINLLKGDPKAFDLIILDMLMPQMSGKDVFCQLKELNPDIKVLAISGFTSEESIRYILDHGGKGFIQKPFTIEDLSKKVRACF</sequence>
<keyword evidence="4" id="KW-0418">Kinase</keyword>
<dbReference type="SUPFAM" id="SSF52172">
    <property type="entry name" value="CheY-like"/>
    <property type="match status" value="1"/>
</dbReference>
<evidence type="ECO:0000259" key="7">
    <source>
        <dbReference type="PROSITE" id="PS50110"/>
    </source>
</evidence>
<dbReference type="InterPro" id="IPR005467">
    <property type="entry name" value="His_kinase_dom"/>
</dbReference>
<dbReference type="GO" id="GO:0000155">
    <property type="term" value="F:phosphorelay sensor kinase activity"/>
    <property type="evidence" value="ECO:0007669"/>
    <property type="project" value="TreeGrafter"/>
</dbReference>
<dbReference type="InterPro" id="IPR001789">
    <property type="entry name" value="Sig_transdc_resp-reg_receiver"/>
</dbReference>
<protein>
    <recommendedName>
        <fullName evidence="2">histidine kinase</fullName>
        <ecNumber evidence="2">2.7.13.3</ecNumber>
    </recommendedName>
</protein>